<dbReference type="Gramene" id="OE9A046774T1">
    <property type="protein sequence ID" value="OE9A046774C1"/>
    <property type="gene ID" value="OE9A046774"/>
</dbReference>
<dbReference type="AlphaFoldDB" id="A0A8S0UCZ4"/>
<evidence type="ECO:0000313" key="2">
    <source>
        <dbReference type="Proteomes" id="UP000594638"/>
    </source>
</evidence>
<gene>
    <name evidence="1" type="ORF">OLEA9_A046774</name>
</gene>
<proteinExistence type="predicted"/>
<comment type="caution">
    <text evidence="1">The sequence shown here is derived from an EMBL/GenBank/DDBJ whole genome shotgun (WGS) entry which is preliminary data.</text>
</comment>
<dbReference type="Proteomes" id="UP000594638">
    <property type="component" value="Unassembled WGS sequence"/>
</dbReference>
<dbReference type="OrthoDB" id="903853at2759"/>
<keyword evidence="2" id="KW-1185">Reference proteome</keyword>
<organism evidence="1 2">
    <name type="scientific">Olea europaea subsp. europaea</name>
    <dbReference type="NCBI Taxonomy" id="158383"/>
    <lineage>
        <taxon>Eukaryota</taxon>
        <taxon>Viridiplantae</taxon>
        <taxon>Streptophyta</taxon>
        <taxon>Embryophyta</taxon>
        <taxon>Tracheophyta</taxon>
        <taxon>Spermatophyta</taxon>
        <taxon>Magnoliopsida</taxon>
        <taxon>eudicotyledons</taxon>
        <taxon>Gunneridae</taxon>
        <taxon>Pentapetalae</taxon>
        <taxon>asterids</taxon>
        <taxon>lamiids</taxon>
        <taxon>Lamiales</taxon>
        <taxon>Oleaceae</taxon>
        <taxon>Oleeae</taxon>
        <taxon>Olea</taxon>
    </lineage>
</organism>
<accession>A0A8S0UCZ4</accession>
<name>A0A8S0UCZ4_OLEEU</name>
<sequence>MQNSKFKPIQSKKPTSLLKTTMLMLENPVVDPGDSSRTVDLSEDTLVIGVDELRKNCFWRRNLIMTVLKKKRVSKEDWKLEWNGETEPATVESEGDNSVNDTDVIFMETEEIGEKLTTINLGEDSVEKMCKENVVVGENANVQKTGET</sequence>
<protein>
    <submittedName>
        <fullName evidence="1">Uncharacterized protein</fullName>
    </submittedName>
</protein>
<reference evidence="1 2" key="1">
    <citation type="submission" date="2019-12" db="EMBL/GenBank/DDBJ databases">
        <authorList>
            <person name="Alioto T."/>
            <person name="Alioto T."/>
            <person name="Gomez Garrido J."/>
        </authorList>
    </citation>
    <scope>NUCLEOTIDE SEQUENCE [LARGE SCALE GENOMIC DNA]</scope>
</reference>
<dbReference type="EMBL" id="CACTIH010007502">
    <property type="protein sequence ID" value="CAA3014743.1"/>
    <property type="molecule type" value="Genomic_DNA"/>
</dbReference>
<evidence type="ECO:0000313" key="1">
    <source>
        <dbReference type="EMBL" id="CAA3014743.1"/>
    </source>
</evidence>